<protein>
    <submittedName>
        <fullName evidence="2">Uncharacterized protein</fullName>
    </submittedName>
</protein>
<feature type="compositionally biased region" description="Basic residues" evidence="1">
    <location>
        <begin position="117"/>
        <end position="128"/>
    </location>
</feature>
<feature type="region of interest" description="Disordered" evidence="1">
    <location>
        <begin position="1"/>
        <end position="78"/>
    </location>
</feature>
<evidence type="ECO:0000256" key="1">
    <source>
        <dbReference type="SAM" id="MobiDB-lite"/>
    </source>
</evidence>
<feature type="region of interest" description="Disordered" evidence="1">
    <location>
        <begin position="113"/>
        <end position="154"/>
    </location>
</feature>
<reference evidence="2" key="1">
    <citation type="submission" date="2020-06" db="EMBL/GenBank/DDBJ databases">
        <authorList>
            <person name="Onetto C."/>
        </authorList>
    </citation>
    <scope>NUCLEOTIDE SEQUENCE</scope>
</reference>
<feature type="compositionally biased region" description="Acidic residues" evidence="1">
    <location>
        <begin position="1"/>
        <end position="16"/>
    </location>
</feature>
<keyword evidence="3" id="KW-1185">Reference proteome</keyword>
<feature type="compositionally biased region" description="Basic residues" evidence="1">
    <location>
        <begin position="43"/>
        <end position="54"/>
    </location>
</feature>
<accession>A0A9N8PA20</accession>
<name>A0A9N8PA20_9PEZI</name>
<organism evidence="2 3">
    <name type="scientific">Aureobasidium mustum</name>
    <dbReference type="NCBI Taxonomy" id="2773714"/>
    <lineage>
        <taxon>Eukaryota</taxon>
        <taxon>Fungi</taxon>
        <taxon>Dikarya</taxon>
        <taxon>Ascomycota</taxon>
        <taxon>Pezizomycotina</taxon>
        <taxon>Dothideomycetes</taxon>
        <taxon>Dothideomycetidae</taxon>
        <taxon>Dothideales</taxon>
        <taxon>Saccotheciaceae</taxon>
        <taxon>Aureobasidium</taxon>
    </lineage>
</organism>
<evidence type="ECO:0000313" key="2">
    <source>
        <dbReference type="EMBL" id="CAD0088344.1"/>
    </source>
</evidence>
<gene>
    <name evidence="2" type="ORF">AWRI4233_LOCUS1627</name>
</gene>
<dbReference type="AlphaFoldDB" id="A0A9N8PA20"/>
<dbReference type="EMBL" id="CAIJEO010000003">
    <property type="protein sequence ID" value="CAD0088344.1"/>
    <property type="molecule type" value="Genomic_DNA"/>
</dbReference>
<feature type="compositionally biased region" description="Low complexity" evidence="1">
    <location>
        <begin position="55"/>
        <end position="70"/>
    </location>
</feature>
<dbReference type="OrthoDB" id="10597049at2759"/>
<comment type="caution">
    <text evidence="2">The sequence shown here is derived from an EMBL/GenBank/DDBJ whole genome shotgun (WGS) entry which is preliminary data.</text>
</comment>
<dbReference type="Proteomes" id="UP000714618">
    <property type="component" value="Unassembled WGS sequence"/>
</dbReference>
<sequence length="154" mass="17083">MADDDSVEEGEVDPDFVPEANRTTDEDHVGVQRLAQEAQMAPKQRRAPTKRRQTTKVTKTTSRPANSLPTAPLPAPLAVGMTDDMTDLVQHESILDFVVDPLPEGSSAVNLAEKPLKHAQKLPGRRPVRSQWSRGSRNREGDLRFCSPKQGHQR</sequence>
<proteinExistence type="predicted"/>
<evidence type="ECO:0000313" key="3">
    <source>
        <dbReference type="Proteomes" id="UP000714618"/>
    </source>
</evidence>